<feature type="region of interest" description="Disordered" evidence="1">
    <location>
        <begin position="23"/>
        <end position="59"/>
    </location>
</feature>
<reference evidence="4" key="1">
    <citation type="submission" date="2016-10" db="EMBL/GenBank/DDBJ databases">
        <authorList>
            <person name="Varghese N."/>
            <person name="Submissions S."/>
        </authorList>
    </citation>
    <scope>NUCLEOTIDE SEQUENCE [LARGE SCALE GENOMIC DNA]</scope>
    <source>
        <strain evidence="4">CGMCC 1.11014</strain>
    </source>
</reference>
<dbReference type="EMBL" id="FPBO01000012">
    <property type="protein sequence ID" value="SFU86601.1"/>
    <property type="molecule type" value="Genomic_DNA"/>
</dbReference>
<gene>
    <name evidence="3" type="ORF">SAMN05216552_101278</name>
</gene>
<dbReference type="PROSITE" id="PS51257">
    <property type="entry name" value="PROKAR_LIPOPROTEIN"/>
    <property type="match status" value="1"/>
</dbReference>
<feature type="compositionally biased region" description="Basic and acidic residues" evidence="1">
    <location>
        <begin position="34"/>
        <end position="47"/>
    </location>
</feature>
<organism evidence="3 4">
    <name type="scientific">Pseudoduganella namucuonensis</name>
    <dbReference type="NCBI Taxonomy" id="1035707"/>
    <lineage>
        <taxon>Bacteria</taxon>
        <taxon>Pseudomonadati</taxon>
        <taxon>Pseudomonadota</taxon>
        <taxon>Betaproteobacteria</taxon>
        <taxon>Burkholderiales</taxon>
        <taxon>Oxalobacteraceae</taxon>
        <taxon>Telluria group</taxon>
        <taxon>Pseudoduganella</taxon>
    </lineage>
</organism>
<keyword evidence="4" id="KW-1185">Reference proteome</keyword>
<dbReference type="RefSeq" id="WP_093556272.1">
    <property type="nucleotide sequence ID" value="NZ_FPBO01000012.1"/>
</dbReference>
<feature type="chain" id="PRO_5011653949" evidence="2">
    <location>
        <begin position="20"/>
        <end position="91"/>
    </location>
</feature>
<evidence type="ECO:0000256" key="2">
    <source>
        <dbReference type="SAM" id="SignalP"/>
    </source>
</evidence>
<accession>A0A1I7JN51</accession>
<feature type="signal peptide" evidence="2">
    <location>
        <begin position="1"/>
        <end position="19"/>
    </location>
</feature>
<sequence length="91" mass="9937">MRKMWIPVAMATLSLTGCAVTEPAADQAPQAEQAKSEGGRADRKFDYEPVTGSRLPPKKTHERLVKTIGNQEFREANQVQSAGNILNGRGQ</sequence>
<evidence type="ECO:0000313" key="4">
    <source>
        <dbReference type="Proteomes" id="UP000199391"/>
    </source>
</evidence>
<name>A0A1I7JN51_9BURK</name>
<protein>
    <submittedName>
        <fullName evidence="3">Uncharacterized protein</fullName>
    </submittedName>
</protein>
<dbReference type="Proteomes" id="UP000199391">
    <property type="component" value="Unassembled WGS sequence"/>
</dbReference>
<keyword evidence="2" id="KW-0732">Signal</keyword>
<feature type="compositionally biased region" description="Low complexity" evidence="1">
    <location>
        <begin position="23"/>
        <end position="33"/>
    </location>
</feature>
<proteinExistence type="predicted"/>
<dbReference type="AlphaFoldDB" id="A0A1I7JN51"/>
<evidence type="ECO:0000256" key="1">
    <source>
        <dbReference type="SAM" id="MobiDB-lite"/>
    </source>
</evidence>
<evidence type="ECO:0000313" key="3">
    <source>
        <dbReference type="EMBL" id="SFU86601.1"/>
    </source>
</evidence>